<keyword evidence="3" id="KW-1185">Reference proteome</keyword>
<name>R0JI48_ANAPL</name>
<dbReference type="EMBL" id="KB743904">
    <property type="protein sequence ID" value="EOA96676.1"/>
    <property type="molecule type" value="Genomic_DNA"/>
</dbReference>
<accession>R0JI48</accession>
<evidence type="ECO:0000256" key="1">
    <source>
        <dbReference type="SAM" id="MobiDB-lite"/>
    </source>
</evidence>
<evidence type="ECO:0000313" key="3">
    <source>
        <dbReference type="Proteomes" id="UP000296049"/>
    </source>
</evidence>
<organism evidence="2 3">
    <name type="scientific">Anas platyrhynchos</name>
    <name type="common">Mallard</name>
    <name type="synonym">Anas boschas</name>
    <dbReference type="NCBI Taxonomy" id="8839"/>
    <lineage>
        <taxon>Eukaryota</taxon>
        <taxon>Metazoa</taxon>
        <taxon>Chordata</taxon>
        <taxon>Craniata</taxon>
        <taxon>Vertebrata</taxon>
        <taxon>Euteleostomi</taxon>
        <taxon>Archelosauria</taxon>
        <taxon>Archosauria</taxon>
        <taxon>Dinosauria</taxon>
        <taxon>Saurischia</taxon>
        <taxon>Theropoda</taxon>
        <taxon>Coelurosauria</taxon>
        <taxon>Aves</taxon>
        <taxon>Neognathae</taxon>
        <taxon>Galloanserae</taxon>
        <taxon>Anseriformes</taxon>
        <taxon>Anatidae</taxon>
        <taxon>Anatinae</taxon>
        <taxon>Anas</taxon>
    </lineage>
</organism>
<reference evidence="3" key="1">
    <citation type="journal article" date="2013" name="Nat. Genet.">
        <title>The duck genome and transcriptome provide insight into an avian influenza virus reservoir species.</title>
        <authorList>
            <person name="Huang Y."/>
            <person name="Li Y."/>
            <person name="Burt D.W."/>
            <person name="Chen H."/>
            <person name="Zhang Y."/>
            <person name="Qian W."/>
            <person name="Kim H."/>
            <person name="Gan S."/>
            <person name="Zhao Y."/>
            <person name="Li J."/>
            <person name="Yi K."/>
            <person name="Feng H."/>
            <person name="Zhu P."/>
            <person name="Li B."/>
            <person name="Liu Q."/>
            <person name="Fairley S."/>
            <person name="Magor K.E."/>
            <person name="Du Z."/>
            <person name="Hu X."/>
            <person name="Goodman L."/>
            <person name="Tafer H."/>
            <person name="Vignal A."/>
            <person name="Lee T."/>
            <person name="Kim K.W."/>
            <person name="Sheng Z."/>
            <person name="An Y."/>
            <person name="Searle S."/>
            <person name="Herrero J."/>
            <person name="Groenen M.A."/>
            <person name="Crooijmans R.P."/>
            <person name="Faraut T."/>
            <person name="Cai Q."/>
            <person name="Webster R.G."/>
            <person name="Aldridge J.R."/>
            <person name="Warren W.C."/>
            <person name="Bartschat S."/>
            <person name="Kehr S."/>
            <person name="Marz M."/>
            <person name="Stadler P.F."/>
            <person name="Smith J."/>
            <person name="Kraus R.H."/>
            <person name="Zhao Y."/>
            <person name="Ren L."/>
            <person name="Fei J."/>
            <person name="Morisson M."/>
            <person name="Kaiser P."/>
            <person name="Griffin D.K."/>
            <person name="Rao M."/>
            <person name="Pitel F."/>
            <person name="Wang J."/>
            <person name="Li N."/>
        </authorList>
    </citation>
    <scope>NUCLEOTIDE SEQUENCE [LARGE SCALE GENOMIC DNA]</scope>
</reference>
<feature type="region of interest" description="Disordered" evidence="1">
    <location>
        <begin position="1"/>
        <end position="37"/>
    </location>
</feature>
<gene>
    <name evidence="2" type="ORF">Anapl_14716</name>
</gene>
<proteinExistence type="predicted"/>
<protein>
    <submittedName>
        <fullName evidence="2">Uncharacterized protein</fullName>
    </submittedName>
</protein>
<sequence>MEQVSDPPADTRVKGLGGKQVSKARQPMGSQEKNKPTFTPRADLHLYRALGEYALFFSGIQGISAATSVHKHKRENQGILVILFLGCDGASSRKTHGLLLLPGCHQQEKQPRHGTTAASGVGTDRVKAKPKKNTLEIEIWPNVEKGHEKMSHLCPLKHFVWPSLFAGCGCSPWVCPQEASLFAPTNYVLLRMKKSRPQLFASTHNDKFPKGISCCFEMFWRMGQDEKGGMEIQRLSPWLTVPIRSQTTGLRNVSEICAHRWMQGDHRSTSTALQTAEQLSDARLVPAESILHPAAPLLVWVRTFQRVDVENVPLGEFPKSQWVCVGSVVLLAHRPRKGTVLLRVVLKYSTIRHIIKAEKTFQQSWNFKSLGTTSLAQVFLKWRCPLNRKEAFLKKGSSVNEAKAGKRGDCPSHLLMSNMLSHESGQFVCFGSLTESPVHLAC</sequence>
<evidence type="ECO:0000313" key="2">
    <source>
        <dbReference type="EMBL" id="EOA96676.1"/>
    </source>
</evidence>
<dbReference type="Proteomes" id="UP000296049">
    <property type="component" value="Unassembled WGS sequence"/>
</dbReference>
<dbReference type="AlphaFoldDB" id="R0JI48"/>